<feature type="transmembrane region" description="Helical" evidence="1">
    <location>
        <begin position="117"/>
        <end position="137"/>
    </location>
</feature>
<dbReference type="EMBL" id="AUZX01006856">
    <property type="protein sequence ID" value="EQD61715.1"/>
    <property type="molecule type" value="Genomic_DNA"/>
</dbReference>
<keyword evidence="1" id="KW-0812">Transmembrane</keyword>
<dbReference type="Pfam" id="PF02405">
    <property type="entry name" value="MlaE"/>
    <property type="match status" value="1"/>
</dbReference>
<protein>
    <submittedName>
        <fullName evidence="2">ABC transporter permease protein</fullName>
    </submittedName>
</protein>
<name>T1C6J4_9ZZZZ</name>
<dbReference type="InterPro" id="IPR030802">
    <property type="entry name" value="Permease_MalE"/>
</dbReference>
<dbReference type="PANTHER" id="PTHR30188">
    <property type="entry name" value="ABC TRANSPORTER PERMEASE PROTEIN-RELATED"/>
    <property type="match status" value="1"/>
</dbReference>
<accession>T1C6J4</accession>
<feature type="non-terminal residue" evidence="2">
    <location>
        <position position="156"/>
    </location>
</feature>
<reference evidence="2" key="2">
    <citation type="journal article" date="2014" name="ISME J.">
        <title>Microbial stratification in low pH oxic and suboxic macroscopic growths along an acid mine drainage.</title>
        <authorList>
            <person name="Mendez-Garcia C."/>
            <person name="Mesa V."/>
            <person name="Sprenger R.R."/>
            <person name="Richter M."/>
            <person name="Diez M.S."/>
            <person name="Solano J."/>
            <person name="Bargiela R."/>
            <person name="Golyshina O.V."/>
            <person name="Manteca A."/>
            <person name="Ramos J.L."/>
            <person name="Gallego J.R."/>
            <person name="Llorente I."/>
            <person name="Martins Dos Santos V.A."/>
            <person name="Jensen O.N."/>
            <person name="Pelaez A.I."/>
            <person name="Sanchez J."/>
            <person name="Ferrer M."/>
        </authorList>
    </citation>
    <scope>NUCLEOTIDE SEQUENCE</scope>
</reference>
<comment type="caution">
    <text evidence="2">The sequence shown here is derived from an EMBL/GenBank/DDBJ whole genome shotgun (WGS) entry which is preliminary data.</text>
</comment>
<dbReference type="GO" id="GO:0005548">
    <property type="term" value="F:phospholipid transporter activity"/>
    <property type="evidence" value="ECO:0007669"/>
    <property type="project" value="TreeGrafter"/>
</dbReference>
<evidence type="ECO:0000256" key="1">
    <source>
        <dbReference type="SAM" id="Phobius"/>
    </source>
</evidence>
<dbReference type="PANTHER" id="PTHR30188:SF3">
    <property type="entry name" value="ABC TRANSPORTER PERMEASE"/>
    <property type="match status" value="1"/>
</dbReference>
<feature type="non-terminal residue" evidence="2">
    <location>
        <position position="1"/>
    </location>
</feature>
<gene>
    <name evidence="2" type="ORF">B1A_09612</name>
</gene>
<sequence>ALIGLVVSYLSSIELRAYGAQSFIVDIVGLGVVRELGPMLAAILVAGRSGSSMTAQLGVMRLTQELDALTAMGISPTVRLVLPKVLALLITMPLLVVWTDALALAGGMVAAKAQLGLGFLYFLGALPGAVPLVNLWIGLGKGAVFGVLVGLTAGHF</sequence>
<feature type="transmembrane region" description="Helical" evidence="1">
    <location>
        <begin position="85"/>
        <end position="105"/>
    </location>
</feature>
<keyword evidence="1" id="KW-1133">Transmembrane helix</keyword>
<reference evidence="2" key="1">
    <citation type="submission" date="2013-08" db="EMBL/GenBank/DDBJ databases">
        <authorList>
            <person name="Mendez C."/>
            <person name="Richter M."/>
            <person name="Ferrer M."/>
            <person name="Sanchez J."/>
        </authorList>
    </citation>
    <scope>NUCLEOTIDE SEQUENCE</scope>
</reference>
<dbReference type="GO" id="GO:0043190">
    <property type="term" value="C:ATP-binding cassette (ABC) transporter complex"/>
    <property type="evidence" value="ECO:0007669"/>
    <property type="project" value="InterPro"/>
</dbReference>
<organism evidence="2">
    <name type="scientific">mine drainage metagenome</name>
    <dbReference type="NCBI Taxonomy" id="410659"/>
    <lineage>
        <taxon>unclassified sequences</taxon>
        <taxon>metagenomes</taxon>
        <taxon>ecological metagenomes</taxon>
    </lineage>
</organism>
<keyword evidence="1" id="KW-0472">Membrane</keyword>
<evidence type="ECO:0000313" key="2">
    <source>
        <dbReference type="EMBL" id="EQD61715.1"/>
    </source>
</evidence>
<proteinExistence type="predicted"/>
<dbReference type="AlphaFoldDB" id="T1C6J4"/>